<dbReference type="EMBL" id="BQNB010013340">
    <property type="protein sequence ID" value="GJT14771.1"/>
    <property type="molecule type" value="Genomic_DNA"/>
</dbReference>
<name>A0ABQ5BJB1_9ASTR</name>
<comment type="caution">
    <text evidence="2">The sequence shown here is derived from an EMBL/GenBank/DDBJ whole genome shotgun (WGS) entry which is preliminary data.</text>
</comment>
<feature type="region of interest" description="Disordered" evidence="1">
    <location>
        <begin position="38"/>
        <end position="96"/>
    </location>
</feature>
<evidence type="ECO:0000313" key="2">
    <source>
        <dbReference type="EMBL" id="GJT14771.1"/>
    </source>
</evidence>
<evidence type="ECO:0000256" key="1">
    <source>
        <dbReference type="SAM" id="MobiDB-lite"/>
    </source>
</evidence>
<proteinExistence type="predicted"/>
<keyword evidence="3" id="KW-1185">Reference proteome</keyword>
<reference evidence="2" key="2">
    <citation type="submission" date="2022-01" db="EMBL/GenBank/DDBJ databases">
        <authorList>
            <person name="Yamashiro T."/>
            <person name="Shiraishi A."/>
            <person name="Satake H."/>
            <person name="Nakayama K."/>
        </authorList>
    </citation>
    <scope>NUCLEOTIDE SEQUENCE</scope>
</reference>
<feature type="compositionally biased region" description="Acidic residues" evidence="1">
    <location>
        <begin position="46"/>
        <end position="96"/>
    </location>
</feature>
<organism evidence="2 3">
    <name type="scientific">Tanacetum coccineum</name>
    <dbReference type="NCBI Taxonomy" id="301880"/>
    <lineage>
        <taxon>Eukaryota</taxon>
        <taxon>Viridiplantae</taxon>
        <taxon>Streptophyta</taxon>
        <taxon>Embryophyta</taxon>
        <taxon>Tracheophyta</taxon>
        <taxon>Spermatophyta</taxon>
        <taxon>Magnoliopsida</taxon>
        <taxon>eudicotyledons</taxon>
        <taxon>Gunneridae</taxon>
        <taxon>Pentapetalae</taxon>
        <taxon>asterids</taxon>
        <taxon>campanulids</taxon>
        <taxon>Asterales</taxon>
        <taxon>Asteraceae</taxon>
        <taxon>Asteroideae</taxon>
        <taxon>Anthemideae</taxon>
        <taxon>Anthemidinae</taxon>
        <taxon>Tanacetum</taxon>
    </lineage>
</organism>
<gene>
    <name evidence="2" type="ORF">Tco_0873477</name>
</gene>
<protein>
    <submittedName>
        <fullName evidence="2">Uncharacterized protein</fullName>
    </submittedName>
</protein>
<reference evidence="2" key="1">
    <citation type="journal article" date="2022" name="Int. J. Mol. Sci.">
        <title>Draft Genome of Tanacetum Coccineum: Genomic Comparison of Closely Related Tanacetum-Family Plants.</title>
        <authorList>
            <person name="Yamashiro T."/>
            <person name="Shiraishi A."/>
            <person name="Nakayama K."/>
            <person name="Satake H."/>
        </authorList>
    </citation>
    <scope>NUCLEOTIDE SEQUENCE</scope>
</reference>
<accession>A0ABQ5BJB1</accession>
<evidence type="ECO:0000313" key="3">
    <source>
        <dbReference type="Proteomes" id="UP001151760"/>
    </source>
</evidence>
<dbReference type="Proteomes" id="UP001151760">
    <property type="component" value="Unassembled WGS sequence"/>
</dbReference>
<sequence length="437" mass="48807">MANLPPNNDPNVPKNEFIPHQAPAAPVMFAHQWVGWQIPNNNNGWLEEDNNEEPEEDEADEDNNEEPEEDEADEDNNEEIEEEDEEMEDEEEEEIAAEEEAEIIYPYDEVDPNNRPPPASDDESEFAPFVILVVNAANKPVPFVLHFSSTYERGESSSAQVILKDISKVSPLGPVPPTISTAMRHIRKLNDQMRERAEVDKRIVKRIDKNDLCVRMVGSDVINLDCAIRKCQADVSKVISMMENMSLEFERVCNESRRALELVEWEAEVREQYLSKLRIRGRFVDTSTRSFLGPFPDDPYVQARNAAMENDDVEGDDVEDDDDMDDDVVDPTAIAKLVSDEVAKALAANCTTRDTTGAGGLGNVGGAGNAGDPERAQPANDCTFLSFMKCGPTQFHGKTGAIELCRGLKRLKVLLGSVNALRETRSSLLLLPFRVEL</sequence>